<comment type="subunit">
    <text evidence="1">Heterodimer with IL12B; disulfide-linked. The heterodimer is known as interleukin IL-12.</text>
</comment>
<reference evidence="3" key="1">
    <citation type="journal article" date="2014" name="PLoS ONE">
        <title>The genome and linkage map of the northern pike (Esox lucius): conserved synteny revealed between the salmonid sister group and the Neoteleostei.</title>
        <authorList>
            <person name="Rondeau E.B."/>
            <person name="Minkley D.R."/>
            <person name="Leong J.S."/>
            <person name="Messmer A.M."/>
            <person name="Jantzen J.R."/>
            <person name="von Schalburg K.R."/>
            <person name="Lemon C."/>
            <person name="Bird N.H."/>
            <person name="Koop B.F."/>
        </authorList>
    </citation>
    <scope>NUCLEOTIDE SEQUENCE</scope>
</reference>
<dbReference type="GO" id="GO:0005125">
    <property type="term" value="F:cytokine activity"/>
    <property type="evidence" value="ECO:0007669"/>
    <property type="project" value="UniProtKB-KW"/>
</dbReference>
<dbReference type="InParanoid" id="A0A3P8Z1M1"/>
<dbReference type="GO" id="GO:0005615">
    <property type="term" value="C:extracellular space"/>
    <property type="evidence" value="ECO:0007669"/>
    <property type="project" value="UniProtKB-KW"/>
</dbReference>
<accession>A0A3P8Z1M1</accession>
<protein>
    <recommendedName>
        <fullName evidence="1">Interleukin-12 subunit alpha</fullName>
        <shortName evidence="1">IL-12A</shortName>
    </recommendedName>
</protein>
<keyword evidence="1" id="KW-0732">Signal</keyword>
<evidence type="ECO:0000313" key="2">
    <source>
        <dbReference type="Ensembl" id="ENSELUP00000022704.2"/>
    </source>
</evidence>
<organism evidence="2 3">
    <name type="scientific">Esox lucius</name>
    <name type="common">Northern pike</name>
    <dbReference type="NCBI Taxonomy" id="8010"/>
    <lineage>
        <taxon>Eukaryota</taxon>
        <taxon>Metazoa</taxon>
        <taxon>Chordata</taxon>
        <taxon>Craniata</taxon>
        <taxon>Vertebrata</taxon>
        <taxon>Euteleostomi</taxon>
        <taxon>Actinopterygii</taxon>
        <taxon>Neopterygii</taxon>
        <taxon>Teleostei</taxon>
        <taxon>Protacanthopterygii</taxon>
        <taxon>Esociformes</taxon>
        <taxon>Esocidae</taxon>
        <taxon>Esox</taxon>
    </lineage>
</organism>
<dbReference type="GO" id="GO:0005143">
    <property type="term" value="F:interleukin-12 receptor binding"/>
    <property type="evidence" value="ECO:0007669"/>
    <property type="project" value="InterPro"/>
</dbReference>
<dbReference type="GO" id="GO:0006955">
    <property type="term" value="P:immune response"/>
    <property type="evidence" value="ECO:0007669"/>
    <property type="project" value="InterPro"/>
</dbReference>
<reference evidence="2" key="4">
    <citation type="submission" date="2025-09" db="UniProtKB">
        <authorList>
            <consortium name="Ensembl"/>
        </authorList>
    </citation>
    <scope>IDENTIFICATION</scope>
</reference>
<comment type="subcellular location">
    <subcellularLocation>
        <location evidence="1">Secreted</location>
    </subcellularLocation>
</comment>
<dbReference type="GO" id="GO:0008083">
    <property type="term" value="F:growth factor activity"/>
    <property type="evidence" value="ECO:0007669"/>
    <property type="project" value="UniProtKB-KW"/>
</dbReference>
<dbReference type="Gene3D" id="1.20.1250.10">
    <property type="match status" value="1"/>
</dbReference>
<comment type="similarity">
    <text evidence="1">Belongs to the IL-6 superfamily.</text>
</comment>
<keyword evidence="1" id="KW-0964">Secreted</keyword>
<feature type="signal peptide" evidence="1">
    <location>
        <begin position="1"/>
        <end position="28"/>
    </location>
</feature>
<keyword evidence="3" id="KW-1185">Reference proteome</keyword>
<dbReference type="AlphaFoldDB" id="A0A3P8Z1M1"/>
<reference evidence="2" key="3">
    <citation type="submission" date="2025-08" db="UniProtKB">
        <authorList>
            <consortium name="Ensembl"/>
        </authorList>
    </citation>
    <scope>IDENTIFICATION</scope>
</reference>
<name>A0A3P8Z1M1_ESOLU</name>
<feature type="chain" id="PRO_5044045326" description="Interleukin-12 subunit alpha" evidence="1">
    <location>
        <begin position="29"/>
        <end position="203"/>
    </location>
</feature>
<keyword evidence="1" id="KW-1015">Disulfide bond</keyword>
<dbReference type="GeneTree" id="ENSGT00390000016906"/>
<dbReference type="SUPFAM" id="SSF47266">
    <property type="entry name" value="4-helical cytokines"/>
    <property type="match status" value="1"/>
</dbReference>
<dbReference type="InterPro" id="IPR004281">
    <property type="entry name" value="IL-12_alpha"/>
</dbReference>
<keyword evidence="1" id="KW-0339">Growth factor</keyword>
<dbReference type="Proteomes" id="UP000265140">
    <property type="component" value="Chromosome 3"/>
</dbReference>
<evidence type="ECO:0000256" key="1">
    <source>
        <dbReference type="RuleBase" id="RU363133"/>
    </source>
</evidence>
<sequence length="203" mass="22687">MTPNIKLYLAPWLLFGVLAGSFWGSTVSVPVLGHNTRITEQCITSTQTLLQNITKALAQETPFKGINCTRGMELNTATQMVSVCMPRQSTCSGFSNTDFDQDKCLKNIEKDLRCYGEMMLGFHPELLEHTVLNFAEIKQNCFALSLGDRSSQQDTEGCASAQRLTTHNPFDERVQLCKVLKGLQVRTITINRVIGYIHAGEYM</sequence>
<keyword evidence="1" id="KW-0202">Cytokine</keyword>
<evidence type="ECO:0000313" key="3">
    <source>
        <dbReference type="Proteomes" id="UP000265140"/>
    </source>
</evidence>
<dbReference type="Ensembl" id="ENSELUT00000033727.3">
    <property type="protein sequence ID" value="ENSELUP00000022704.2"/>
    <property type="gene ID" value="ENSELUG00000021639.3"/>
</dbReference>
<dbReference type="OMA" id="HYYKFLA"/>
<reference evidence="2" key="2">
    <citation type="submission" date="2020-02" db="EMBL/GenBank/DDBJ databases">
        <title>Esox lucius (northern pike) genome, fEsoLuc1, primary haplotype.</title>
        <authorList>
            <person name="Myers G."/>
            <person name="Karagic N."/>
            <person name="Meyer A."/>
            <person name="Pippel M."/>
            <person name="Reichard M."/>
            <person name="Winkler S."/>
            <person name="Tracey A."/>
            <person name="Sims Y."/>
            <person name="Howe K."/>
            <person name="Rhie A."/>
            <person name="Formenti G."/>
            <person name="Durbin R."/>
            <person name="Fedrigo O."/>
            <person name="Jarvis E.D."/>
        </authorList>
    </citation>
    <scope>NUCLEOTIDE SEQUENCE [LARGE SCALE GENOMIC DNA]</scope>
</reference>
<dbReference type="InterPro" id="IPR009079">
    <property type="entry name" value="4_helix_cytokine-like_core"/>
</dbReference>
<dbReference type="Pfam" id="PF03039">
    <property type="entry name" value="IL12"/>
    <property type="match status" value="1"/>
</dbReference>
<dbReference type="Bgee" id="ENSELUG00000021639">
    <property type="expression patterns" value="Expressed in liver and 1 other cell type or tissue"/>
</dbReference>
<gene>
    <name evidence="1" type="primary">IL12A</name>
</gene>
<proteinExistence type="inferred from homology"/>